<dbReference type="SUPFAM" id="SSF56112">
    <property type="entry name" value="Protein kinase-like (PK-like)"/>
    <property type="match status" value="1"/>
</dbReference>
<feature type="domain" description="Phorbol-ester/DAG-type" evidence="20">
    <location>
        <begin position="197"/>
        <end position="247"/>
    </location>
</feature>
<keyword evidence="9" id="KW-0863">Zinc-finger</keyword>
<dbReference type="PROSITE" id="PS00479">
    <property type="entry name" value="ZF_DAG_PE_1"/>
    <property type="match status" value="1"/>
</dbReference>
<feature type="binding site" evidence="17">
    <location>
        <begin position="352"/>
        <end position="360"/>
    </location>
    <ligand>
        <name>ATP</name>
        <dbReference type="ChEBI" id="CHEBI:30616"/>
    </ligand>
</feature>
<reference evidence="22" key="1">
    <citation type="submission" date="2020-12" db="EMBL/GenBank/DDBJ databases">
        <authorList>
            <consortium name="Molecular Ecology Group"/>
        </authorList>
    </citation>
    <scope>NUCLEOTIDE SEQUENCE</scope>
    <source>
        <strain evidence="22">TBG_1078</strain>
    </source>
</reference>
<dbReference type="EC" id="2.7.11.13" evidence="2 15"/>
<dbReference type="Pfam" id="PF00130">
    <property type="entry name" value="C1_1"/>
    <property type="match status" value="2"/>
</dbReference>
<evidence type="ECO:0000313" key="22">
    <source>
        <dbReference type="EMBL" id="CAD7677380.1"/>
    </source>
</evidence>
<feature type="active site" description="Proton acceptor" evidence="16">
    <location>
        <position position="470"/>
    </location>
</feature>
<evidence type="ECO:0000259" key="21">
    <source>
        <dbReference type="PROSITE" id="PS51285"/>
    </source>
</evidence>
<evidence type="ECO:0000256" key="5">
    <source>
        <dbReference type="ARBA" id="ARBA00022679"/>
    </source>
</evidence>
<dbReference type="Gene3D" id="3.30.200.20">
    <property type="entry name" value="Phosphorylase Kinase, domain 1"/>
    <property type="match status" value="1"/>
</dbReference>
<evidence type="ECO:0000256" key="14">
    <source>
        <dbReference type="ARBA" id="ARBA00047470"/>
    </source>
</evidence>
<dbReference type="Gene3D" id="1.10.510.10">
    <property type="entry name" value="Transferase(Phosphotransferase) domain 1"/>
    <property type="match status" value="1"/>
</dbReference>
<dbReference type="GO" id="GO:0008270">
    <property type="term" value="F:zinc ion binding"/>
    <property type="evidence" value="ECO:0007669"/>
    <property type="project" value="UniProtKB-KW"/>
</dbReference>
<evidence type="ECO:0000256" key="9">
    <source>
        <dbReference type="ARBA" id="ARBA00022771"/>
    </source>
</evidence>
<evidence type="ECO:0000256" key="6">
    <source>
        <dbReference type="ARBA" id="ARBA00022723"/>
    </source>
</evidence>
<dbReference type="InterPro" id="IPR014376">
    <property type="entry name" value="Prot_kin_PKC_delta"/>
</dbReference>
<dbReference type="Proteomes" id="UP000645828">
    <property type="component" value="Unassembled WGS sequence"/>
</dbReference>
<dbReference type="InterPro" id="IPR011009">
    <property type="entry name" value="Kinase-like_dom_sf"/>
</dbReference>
<evidence type="ECO:0000256" key="8">
    <source>
        <dbReference type="ARBA" id="ARBA00022741"/>
    </source>
</evidence>
<dbReference type="AlphaFoldDB" id="A0A811YIK9"/>
<keyword evidence="11" id="KW-0862">Zinc</keyword>
<dbReference type="FunFam" id="3.30.60.20:FF:000003">
    <property type="entry name" value="Protein kinase C delta"/>
    <property type="match status" value="1"/>
</dbReference>
<name>A0A811YIK9_NYCPR</name>
<evidence type="ECO:0000256" key="16">
    <source>
        <dbReference type="PIRSR" id="PIRSR000551-50"/>
    </source>
</evidence>
<dbReference type="PROSITE" id="PS51285">
    <property type="entry name" value="AGC_KINASE_CTER"/>
    <property type="match status" value="1"/>
</dbReference>
<dbReference type="Gene3D" id="3.30.60.20">
    <property type="match status" value="2"/>
</dbReference>
<evidence type="ECO:0000256" key="18">
    <source>
        <dbReference type="PROSITE-ProRule" id="PRU10141"/>
    </source>
</evidence>
<evidence type="ECO:0000256" key="11">
    <source>
        <dbReference type="ARBA" id="ARBA00022833"/>
    </source>
</evidence>
<dbReference type="CDD" id="cd05591">
    <property type="entry name" value="STKc_nPKC_epsilon"/>
    <property type="match status" value="1"/>
</dbReference>
<dbReference type="PROSITE" id="PS00108">
    <property type="entry name" value="PROTEIN_KINASE_ST"/>
    <property type="match status" value="1"/>
</dbReference>
<dbReference type="InterPro" id="IPR008271">
    <property type="entry name" value="Ser/Thr_kinase_AS"/>
</dbReference>
<evidence type="ECO:0000256" key="7">
    <source>
        <dbReference type="ARBA" id="ARBA00022737"/>
    </source>
</evidence>
<dbReference type="InterPro" id="IPR046349">
    <property type="entry name" value="C1-like_sf"/>
</dbReference>
<dbReference type="FunFam" id="1.10.510.10:FF:000126">
    <property type="entry name" value="Protein kinase C epsilon"/>
    <property type="match status" value="1"/>
</dbReference>
<keyword evidence="6" id="KW-0479">Metal-binding</keyword>
<dbReference type="PROSITE" id="PS00107">
    <property type="entry name" value="PROTEIN_KINASE_ATP"/>
    <property type="match status" value="1"/>
</dbReference>
<dbReference type="PROSITE" id="PS50011">
    <property type="entry name" value="PROTEIN_KINASE_DOM"/>
    <property type="match status" value="1"/>
</dbReference>
<comment type="similarity">
    <text evidence="1 15">Belongs to the protein kinase superfamily. AGC Ser/Thr protein kinase family. PKC subfamily.</text>
</comment>
<dbReference type="SMART" id="SM00220">
    <property type="entry name" value="S_TKc"/>
    <property type="match status" value="1"/>
</dbReference>
<gene>
    <name evidence="22" type="ORF">NYPRO_LOCUS10178</name>
</gene>
<dbReference type="InterPro" id="IPR017441">
    <property type="entry name" value="Protein_kinase_ATP_BS"/>
</dbReference>
<sequence>MSLDKSSSPFQAFLRLTSHFEEAAGHAYWSSVWSRHLGQGVGQDRSLGLAVLATHTVEGSAGMQEFLMVALEPSGKLLSPCCVSLSFWPPGKAPKDNEERVFRERMRPRKRQGAVRRRVHQVNGHKFMATYLRQPTYCSHCRDFIWGVIGKQGYQCQVCTCVVHKRCHELIITKCAGLKKQETPDEVGSQRFSVNMPHKFGIHNYKVPTFCDHCGSLLWGLLRQGLQCKVCKMNVHRRCETNVAPNCGVDARGIAKVLADLGVTPDKITNSGQRRKKERKKSGQAGDIKVSFCSRKLENNIRKALSFDNRGEEHRAAACGDGQLASPGENGEVRQGQAKRLGLDEFTFIKVLGKGSFGKVMLAELKGKDEVYAVKVLKKDVILQDDDVDCTMTEKRILALARKHPYLTQLYCCFQTKDRLFFVMEYVNGGDLMFQIQRSRKFDEPRSRFYAAEVTSALMFLHQHGVIYRDLKLDNILLDAEGHCKLADFGMCKEGILNGVTTTTFCGTPDYIAPEILQELEYGPSVDWWALGVLMYEMMAGQPPFEADNEDDLFESILHDDVLYPVWLSKEAVSILKAFMTKNPHKRLGCVAAQNGEDAIKQHPFFKEIDWVLLEQKKIKPPFKPRIKTKRDVNNFDQDFTREEPVLTLVDEAIVKQINQEEFKGFSYFGEDLMP</sequence>
<evidence type="ECO:0000313" key="23">
    <source>
        <dbReference type="Proteomes" id="UP000645828"/>
    </source>
</evidence>
<keyword evidence="23" id="KW-1185">Reference proteome</keyword>
<evidence type="ECO:0000256" key="15">
    <source>
        <dbReference type="PIRNR" id="PIRNR000551"/>
    </source>
</evidence>
<keyword evidence="8 15" id="KW-0547">Nucleotide-binding</keyword>
<dbReference type="SMART" id="SM00109">
    <property type="entry name" value="C1"/>
    <property type="match status" value="2"/>
</dbReference>
<evidence type="ECO:0000256" key="4">
    <source>
        <dbReference type="ARBA" id="ARBA00022553"/>
    </source>
</evidence>
<keyword evidence="5 15" id="KW-0808">Transferase</keyword>
<keyword evidence="10 15" id="KW-0418">Kinase</keyword>
<evidence type="ECO:0000256" key="3">
    <source>
        <dbReference type="ARBA" id="ARBA00022527"/>
    </source>
</evidence>
<dbReference type="GO" id="GO:0005524">
    <property type="term" value="F:ATP binding"/>
    <property type="evidence" value="ECO:0007669"/>
    <property type="project" value="UniProtKB-UniRule"/>
</dbReference>
<dbReference type="PIRSF" id="PIRSF000551">
    <property type="entry name" value="PKC_delta"/>
    <property type="match status" value="1"/>
</dbReference>
<dbReference type="PROSITE" id="PS50081">
    <property type="entry name" value="ZF_DAG_PE_2"/>
    <property type="match status" value="2"/>
</dbReference>
<evidence type="ECO:0000256" key="17">
    <source>
        <dbReference type="PIRSR" id="PIRSR000551-51"/>
    </source>
</evidence>
<organism evidence="22 23">
    <name type="scientific">Nyctereutes procyonoides</name>
    <name type="common">Raccoon dog</name>
    <name type="synonym">Canis procyonoides</name>
    <dbReference type="NCBI Taxonomy" id="34880"/>
    <lineage>
        <taxon>Eukaryota</taxon>
        <taxon>Metazoa</taxon>
        <taxon>Chordata</taxon>
        <taxon>Craniata</taxon>
        <taxon>Vertebrata</taxon>
        <taxon>Euteleostomi</taxon>
        <taxon>Mammalia</taxon>
        <taxon>Eutheria</taxon>
        <taxon>Laurasiatheria</taxon>
        <taxon>Carnivora</taxon>
        <taxon>Caniformia</taxon>
        <taxon>Canidae</taxon>
        <taxon>Nyctereutes</taxon>
    </lineage>
</organism>
<evidence type="ECO:0000259" key="20">
    <source>
        <dbReference type="PROSITE" id="PS50081"/>
    </source>
</evidence>
<dbReference type="EMBL" id="CAJHUB010000678">
    <property type="protein sequence ID" value="CAD7677380.1"/>
    <property type="molecule type" value="Genomic_DNA"/>
</dbReference>
<dbReference type="PANTHER" id="PTHR24351">
    <property type="entry name" value="RIBOSOMAL PROTEIN S6 KINASE"/>
    <property type="match status" value="1"/>
</dbReference>
<comment type="catalytic activity">
    <reaction evidence="14">
        <text>L-seryl-[protein] + ATP = O-phospho-L-seryl-[protein] + ADP + H(+)</text>
        <dbReference type="Rhea" id="RHEA:17989"/>
        <dbReference type="Rhea" id="RHEA-COMP:9863"/>
        <dbReference type="Rhea" id="RHEA-COMP:11604"/>
        <dbReference type="ChEBI" id="CHEBI:15378"/>
        <dbReference type="ChEBI" id="CHEBI:29999"/>
        <dbReference type="ChEBI" id="CHEBI:30616"/>
        <dbReference type="ChEBI" id="CHEBI:83421"/>
        <dbReference type="ChEBI" id="CHEBI:456216"/>
        <dbReference type="EC" id="2.7.11.13"/>
    </reaction>
</comment>
<dbReference type="InterPro" id="IPR000961">
    <property type="entry name" value="AGC-kinase_C"/>
</dbReference>
<comment type="caution">
    <text evidence="22">The sequence shown here is derived from an EMBL/GenBank/DDBJ whole genome shotgun (WGS) entry which is preliminary data.</text>
</comment>
<dbReference type="InterPro" id="IPR017892">
    <property type="entry name" value="Pkinase_C"/>
</dbReference>
<evidence type="ECO:0000256" key="12">
    <source>
        <dbReference type="ARBA" id="ARBA00022840"/>
    </source>
</evidence>
<dbReference type="GO" id="GO:0004697">
    <property type="term" value="F:diacylglycerol-dependent serine/threonine kinase activity"/>
    <property type="evidence" value="ECO:0007669"/>
    <property type="project" value="UniProtKB-EC"/>
</dbReference>
<evidence type="ECO:0000256" key="10">
    <source>
        <dbReference type="ARBA" id="ARBA00022777"/>
    </source>
</evidence>
<dbReference type="SMART" id="SM00133">
    <property type="entry name" value="S_TK_X"/>
    <property type="match status" value="1"/>
</dbReference>
<dbReference type="Pfam" id="PF00433">
    <property type="entry name" value="Pkinase_C"/>
    <property type="match status" value="1"/>
</dbReference>
<evidence type="ECO:0000256" key="1">
    <source>
        <dbReference type="ARBA" id="ARBA00005490"/>
    </source>
</evidence>
<dbReference type="SUPFAM" id="SSF57889">
    <property type="entry name" value="Cysteine-rich domain"/>
    <property type="match status" value="2"/>
</dbReference>
<dbReference type="InterPro" id="IPR020454">
    <property type="entry name" value="DAG/PE-bd"/>
</dbReference>
<evidence type="ECO:0000256" key="2">
    <source>
        <dbReference type="ARBA" id="ARBA00012429"/>
    </source>
</evidence>
<evidence type="ECO:0000256" key="13">
    <source>
        <dbReference type="ARBA" id="ARBA00047272"/>
    </source>
</evidence>
<dbReference type="InterPro" id="IPR002219">
    <property type="entry name" value="PKC_DAG/PE"/>
</dbReference>
<keyword evidence="4" id="KW-0597">Phosphoprotein</keyword>
<dbReference type="Pfam" id="PF00069">
    <property type="entry name" value="Pkinase"/>
    <property type="match status" value="1"/>
</dbReference>
<feature type="domain" description="Protein kinase" evidence="19">
    <location>
        <begin position="346"/>
        <end position="606"/>
    </location>
</feature>
<feature type="binding site" evidence="17 18">
    <location>
        <position position="375"/>
    </location>
    <ligand>
        <name>ATP</name>
        <dbReference type="ChEBI" id="CHEBI:30616"/>
    </ligand>
</feature>
<keyword evidence="7" id="KW-0677">Repeat</keyword>
<accession>A0A811YIK9</accession>
<proteinExistence type="inferred from homology"/>
<feature type="domain" description="Phorbol-ester/DAG-type" evidence="20">
    <location>
        <begin position="124"/>
        <end position="175"/>
    </location>
</feature>
<protein>
    <recommendedName>
        <fullName evidence="2 15">Protein kinase C</fullName>
        <ecNumber evidence="2 15">2.7.11.13</ecNumber>
    </recommendedName>
</protein>
<keyword evidence="12 15" id="KW-0067">ATP-binding</keyword>
<dbReference type="FunFam" id="3.30.200.20:FF:000601">
    <property type="entry name" value="Protein kinase C epsilon"/>
    <property type="match status" value="1"/>
</dbReference>
<comment type="catalytic activity">
    <reaction evidence="13 15">
        <text>L-threonyl-[protein] + ATP = O-phospho-L-threonyl-[protein] + ADP + H(+)</text>
        <dbReference type="Rhea" id="RHEA:46608"/>
        <dbReference type="Rhea" id="RHEA-COMP:11060"/>
        <dbReference type="Rhea" id="RHEA-COMP:11605"/>
        <dbReference type="ChEBI" id="CHEBI:15378"/>
        <dbReference type="ChEBI" id="CHEBI:30013"/>
        <dbReference type="ChEBI" id="CHEBI:30616"/>
        <dbReference type="ChEBI" id="CHEBI:61977"/>
        <dbReference type="ChEBI" id="CHEBI:456216"/>
        <dbReference type="EC" id="2.7.11.13"/>
    </reaction>
</comment>
<evidence type="ECO:0000259" key="19">
    <source>
        <dbReference type="PROSITE" id="PS50011"/>
    </source>
</evidence>
<dbReference type="FunFam" id="3.30.60.20:FF:000024">
    <property type="entry name" value="Protein kinase C epsilon"/>
    <property type="match status" value="1"/>
</dbReference>
<dbReference type="CDD" id="cd20838">
    <property type="entry name" value="C1_nPKC_epsilon-like_rpt2"/>
    <property type="match status" value="1"/>
</dbReference>
<keyword evidence="3 15" id="KW-0723">Serine/threonine-protein kinase</keyword>
<dbReference type="PRINTS" id="PR00008">
    <property type="entry name" value="DAGPEDOMAIN"/>
</dbReference>
<dbReference type="InterPro" id="IPR000719">
    <property type="entry name" value="Prot_kinase_dom"/>
</dbReference>
<dbReference type="InterPro" id="IPR034669">
    <property type="entry name" value="nPKC_epsilon"/>
</dbReference>
<dbReference type="CDD" id="cd20835">
    <property type="entry name" value="C1_nPKC_epsilon-like_rpt1"/>
    <property type="match status" value="1"/>
</dbReference>
<feature type="domain" description="AGC-kinase C-terminal" evidence="21">
    <location>
        <begin position="607"/>
        <end position="675"/>
    </location>
</feature>